<organism evidence="2 3">
    <name type="scientific">Megamonas hypermegale</name>
    <dbReference type="NCBI Taxonomy" id="158847"/>
    <lineage>
        <taxon>Bacteria</taxon>
        <taxon>Bacillati</taxon>
        <taxon>Bacillota</taxon>
        <taxon>Negativicutes</taxon>
        <taxon>Selenomonadales</taxon>
        <taxon>Selenomonadaceae</taxon>
        <taxon>Megamonas</taxon>
    </lineage>
</organism>
<name>A0A921L7N0_9FIRM</name>
<keyword evidence="1" id="KW-1133">Transmembrane helix</keyword>
<comment type="caution">
    <text evidence="2">The sequence shown here is derived from an EMBL/GenBank/DDBJ whole genome shotgun (WGS) entry which is preliminary data.</text>
</comment>
<dbReference type="AlphaFoldDB" id="A0A921L7N0"/>
<sequence length="153" mass="17510">MYIVYSGIFMALTILFTYVFAVQTTFIRIDFAFIPIAIYASMWGAKKTVIMAALADIIGSNLFMPGLYFPGFTMSAAVSAFIYGRFLYKREITLKKLCIMNFCVFFFVDCILNNIWLTLMYHDAAAAFYSFRLVKSALLIFVKSAVLYNLYKP</sequence>
<feature type="non-terminal residue" evidence="2">
    <location>
        <position position="153"/>
    </location>
</feature>
<gene>
    <name evidence="2" type="ORF">K8V65_03365</name>
</gene>
<evidence type="ECO:0000313" key="3">
    <source>
        <dbReference type="Proteomes" id="UP000780768"/>
    </source>
</evidence>
<dbReference type="Gene3D" id="1.10.1760.20">
    <property type="match status" value="1"/>
</dbReference>
<accession>A0A921L7N0</accession>
<evidence type="ECO:0000256" key="1">
    <source>
        <dbReference type="SAM" id="Phobius"/>
    </source>
</evidence>
<feature type="transmembrane region" description="Helical" evidence="1">
    <location>
        <begin position="67"/>
        <end position="87"/>
    </location>
</feature>
<dbReference type="Proteomes" id="UP000780768">
    <property type="component" value="Unassembled WGS sequence"/>
</dbReference>
<protein>
    <submittedName>
        <fullName evidence="2">Folate family ECF transporter S component</fullName>
    </submittedName>
</protein>
<proteinExistence type="predicted"/>
<feature type="transmembrane region" description="Helical" evidence="1">
    <location>
        <begin position="99"/>
        <end position="121"/>
    </location>
</feature>
<feature type="transmembrane region" description="Helical" evidence="1">
    <location>
        <begin position="6"/>
        <end position="26"/>
    </location>
</feature>
<keyword evidence="1" id="KW-0812">Transmembrane</keyword>
<reference evidence="2" key="1">
    <citation type="journal article" date="2021" name="PeerJ">
        <title>Extensive microbial diversity within the chicken gut microbiome revealed by metagenomics and culture.</title>
        <authorList>
            <person name="Gilroy R."/>
            <person name="Ravi A."/>
            <person name="Getino M."/>
            <person name="Pursley I."/>
            <person name="Horton D.L."/>
            <person name="Alikhan N.F."/>
            <person name="Baker D."/>
            <person name="Gharbi K."/>
            <person name="Hall N."/>
            <person name="Watson M."/>
            <person name="Adriaenssens E.M."/>
            <person name="Foster-Nyarko E."/>
            <person name="Jarju S."/>
            <person name="Secka A."/>
            <person name="Antonio M."/>
            <person name="Oren A."/>
            <person name="Chaudhuri R.R."/>
            <person name="La Ragione R."/>
            <person name="Hildebrand F."/>
            <person name="Pallen M.J."/>
        </authorList>
    </citation>
    <scope>NUCLEOTIDE SEQUENCE</scope>
    <source>
        <strain evidence="2">7318</strain>
    </source>
</reference>
<keyword evidence="1" id="KW-0472">Membrane</keyword>
<reference evidence="2" key="2">
    <citation type="submission" date="2021-09" db="EMBL/GenBank/DDBJ databases">
        <authorList>
            <person name="Gilroy R."/>
        </authorList>
    </citation>
    <scope>NUCLEOTIDE SEQUENCE</scope>
    <source>
        <strain evidence="2">7318</strain>
    </source>
</reference>
<dbReference type="EMBL" id="DYVR01000089">
    <property type="protein sequence ID" value="HJF84687.1"/>
    <property type="molecule type" value="Genomic_DNA"/>
</dbReference>
<dbReference type="NCBIfam" id="TIGR04518">
    <property type="entry name" value="ECF_S_folT_fam"/>
    <property type="match status" value="1"/>
</dbReference>
<dbReference type="InterPro" id="IPR030949">
    <property type="entry name" value="ECF_S_folate_fam"/>
</dbReference>
<feature type="transmembrane region" description="Helical" evidence="1">
    <location>
        <begin position="133"/>
        <end position="151"/>
    </location>
</feature>
<evidence type="ECO:0000313" key="2">
    <source>
        <dbReference type="EMBL" id="HJF84687.1"/>
    </source>
</evidence>